<name>A0A1F5KGD5_9BACT</name>
<comment type="caution">
    <text evidence="1">The sequence shown here is derived from an EMBL/GenBank/DDBJ whole genome shotgun (WGS) entry which is preliminary data.</text>
</comment>
<dbReference type="EMBL" id="MFDD01000014">
    <property type="protein sequence ID" value="OGE39919.1"/>
    <property type="molecule type" value="Genomic_DNA"/>
</dbReference>
<dbReference type="AlphaFoldDB" id="A0A1F5KGD5"/>
<evidence type="ECO:0000313" key="2">
    <source>
        <dbReference type="Proteomes" id="UP000177328"/>
    </source>
</evidence>
<evidence type="ECO:0000313" key="1">
    <source>
        <dbReference type="EMBL" id="OGE39919.1"/>
    </source>
</evidence>
<dbReference type="SUPFAM" id="SSF48295">
    <property type="entry name" value="TrpR-like"/>
    <property type="match status" value="1"/>
</dbReference>
<accession>A0A1F5KGD5</accession>
<proteinExistence type="predicted"/>
<dbReference type="InterPro" id="IPR010921">
    <property type="entry name" value="Trp_repressor/repl_initiator"/>
</dbReference>
<dbReference type="Gene3D" id="1.10.1270.10">
    <property type="entry name" value="TrpR-like"/>
    <property type="match status" value="1"/>
</dbReference>
<dbReference type="Proteomes" id="UP000177328">
    <property type="component" value="Unassembled WGS sequence"/>
</dbReference>
<dbReference type="InterPro" id="IPR038116">
    <property type="entry name" value="TrpR-like_sf"/>
</dbReference>
<dbReference type="GO" id="GO:0043565">
    <property type="term" value="F:sequence-specific DNA binding"/>
    <property type="evidence" value="ECO:0007669"/>
    <property type="project" value="InterPro"/>
</dbReference>
<reference evidence="1 2" key="1">
    <citation type="journal article" date="2016" name="Nat. Commun.">
        <title>Thousands of microbial genomes shed light on interconnected biogeochemical processes in an aquifer system.</title>
        <authorList>
            <person name="Anantharaman K."/>
            <person name="Brown C.T."/>
            <person name="Hug L.A."/>
            <person name="Sharon I."/>
            <person name="Castelle C.J."/>
            <person name="Probst A.J."/>
            <person name="Thomas B.C."/>
            <person name="Singh A."/>
            <person name="Wilkins M.J."/>
            <person name="Karaoz U."/>
            <person name="Brodie E.L."/>
            <person name="Williams K.H."/>
            <person name="Hubbard S.S."/>
            <person name="Banfield J.F."/>
        </authorList>
    </citation>
    <scope>NUCLEOTIDE SEQUENCE [LARGE SCALE GENOMIC DNA]</scope>
</reference>
<organism evidence="1 2">
    <name type="scientific">Candidatus Daviesbacteria bacterium RIFCSPHIGHO2_02_FULL_43_12</name>
    <dbReference type="NCBI Taxonomy" id="1797776"/>
    <lineage>
        <taxon>Bacteria</taxon>
        <taxon>Candidatus Daviesiibacteriota</taxon>
    </lineage>
</organism>
<sequence>MSKPRQKLSVDIPLSLIKELLSESEIKMMQRRVMIGKLRQHGMSVRSIALELGVGTDTVMRTIKQIAKNSALKKFFTEPIQKTSLKWVFGEIGSKEERN</sequence>
<gene>
    <name evidence="1" type="ORF">A3D25_03870</name>
</gene>
<protein>
    <submittedName>
        <fullName evidence="1">Uncharacterized protein</fullName>
    </submittedName>
</protein>